<keyword evidence="1" id="KW-0521">NADP</keyword>
<dbReference type="GO" id="GO:0016651">
    <property type="term" value="F:oxidoreductase activity, acting on NAD(P)H"/>
    <property type="evidence" value="ECO:0007669"/>
    <property type="project" value="TreeGrafter"/>
</dbReference>
<dbReference type="GO" id="GO:0070402">
    <property type="term" value="F:NADPH binding"/>
    <property type="evidence" value="ECO:0007669"/>
    <property type="project" value="TreeGrafter"/>
</dbReference>
<proteinExistence type="predicted"/>
<accession>A0A5B8CI95</accession>
<dbReference type="Gene3D" id="3.40.50.720">
    <property type="entry name" value="NAD(P)-binding Rossmann-like Domain"/>
    <property type="match status" value="1"/>
</dbReference>
<dbReference type="SMART" id="SM00829">
    <property type="entry name" value="PKS_ER"/>
    <property type="match status" value="1"/>
</dbReference>
<dbReference type="KEGG" id="sufl:FIL70_11475"/>
<sequence>MMENDQTNLVFTSTLRSNGDVELVYVEQLMPVPADDEIVVEMQAAPINPTDMFLMGALADPASAERVERNGQTITLLHAADWAVGALASRVDQSLPVGSEGAGKVIAAGSSDAAQALIGRTVALWGAGTYARYYKVRVEDAMALPDDVSATEGAAAFINPITALAMIETMRHDGFTGLVHTAAASSLGQMMCRICQKDGIPLVNIVRSPKQVELLRSIGAEYICDSSSPSFDKDLQDAVRATGARVAFDATGGGILASQILAAMEVVNMEGQGIRQYGSTGKKKVYVYGKLDVTPIQLLGTYGLSWDVAGWLIYNFLEDVGADVKERLKARVASEVKTTFATSYSKAIGFAGISAPQVIIAANEKSTGGKYLVDMANS</sequence>
<dbReference type="PANTHER" id="PTHR48106:SF18">
    <property type="entry name" value="QUINONE OXIDOREDUCTASE PIG3"/>
    <property type="match status" value="1"/>
</dbReference>
<evidence type="ECO:0000259" key="3">
    <source>
        <dbReference type="SMART" id="SM00829"/>
    </source>
</evidence>
<dbReference type="SUPFAM" id="SSF50129">
    <property type="entry name" value="GroES-like"/>
    <property type="match status" value="1"/>
</dbReference>
<dbReference type="AlphaFoldDB" id="A0A5B8CI95"/>
<dbReference type="PANTHER" id="PTHR48106">
    <property type="entry name" value="QUINONE OXIDOREDUCTASE PIG3-RELATED"/>
    <property type="match status" value="1"/>
</dbReference>
<dbReference type="Pfam" id="PF00107">
    <property type="entry name" value="ADH_zinc_N"/>
    <property type="match status" value="1"/>
</dbReference>
<organism evidence="4 5">
    <name type="scientific">Sphingobium fuliginis ATCC 27551</name>
    <dbReference type="NCBI Taxonomy" id="1208342"/>
    <lineage>
        <taxon>Bacteria</taxon>
        <taxon>Pseudomonadati</taxon>
        <taxon>Pseudomonadota</taxon>
        <taxon>Alphaproteobacteria</taxon>
        <taxon>Sphingomonadales</taxon>
        <taxon>Sphingomonadaceae</taxon>
        <taxon>Sphingobium</taxon>
    </lineage>
</organism>
<dbReference type="InterPro" id="IPR011032">
    <property type="entry name" value="GroES-like_sf"/>
</dbReference>
<evidence type="ECO:0000313" key="4">
    <source>
        <dbReference type="EMBL" id="QDC37750.1"/>
    </source>
</evidence>
<dbReference type="Gene3D" id="3.90.180.10">
    <property type="entry name" value="Medium-chain alcohol dehydrogenases, catalytic domain"/>
    <property type="match status" value="1"/>
</dbReference>
<dbReference type="RefSeq" id="WP_140042316.1">
    <property type="nucleotide sequence ID" value="NZ_CP041016.1"/>
</dbReference>
<gene>
    <name evidence="4" type="ORF">FIL70_11475</name>
</gene>
<dbReference type="Proteomes" id="UP000311469">
    <property type="component" value="Chromosome cSF1"/>
</dbReference>
<keyword evidence="2" id="KW-0560">Oxidoreductase</keyword>
<dbReference type="InterPro" id="IPR013149">
    <property type="entry name" value="ADH-like_C"/>
</dbReference>
<dbReference type="InterPro" id="IPR036291">
    <property type="entry name" value="NAD(P)-bd_dom_sf"/>
</dbReference>
<name>A0A5B8CI95_SPHSA</name>
<reference evidence="4 5" key="1">
    <citation type="submission" date="2019-06" db="EMBL/GenBank/DDBJ databases">
        <title>Genome organization and adaptive potential of archetypical organophosphate degarding Sphingobium fuliginis ATCC 27551.</title>
        <authorList>
            <person name="Sarwar A."/>
            <person name="Parthasarathy S."/>
            <person name="Singh C."/>
            <person name="Siddavattam D."/>
        </authorList>
    </citation>
    <scope>NUCLEOTIDE SEQUENCE [LARGE SCALE GENOMIC DNA]</scope>
    <source>
        <strain evidence="4 5">ATCC 27551</strain>
    </source>
</reference>
<dbReference type="InterPro" id="IPR020843">
    <property type="entry name" value="ER"/>
</dbReference>
<evidence type="ECO:0000313" key="5">
    <source>
        <dbReference type="Proteomes" id="UP000311469"/>
    </source>
</evidence>
<dbReference type="SUPFAM" id="SSF51735">
    <property type="entry name" value="NAD(P)-binding Rossmann-fold domains"/>
    <property type="match status" value="1"/>
</dbReference>
<dbReference type="EMBL" id="CP041016">
    <property type="protein sequence ID" value="QDC37750.1"/>
    <property type="molecule type" value="Genomic_DNA"/>
</dbReference>
<feature type="domain" description="Enoyl reductase (ER)" evidence="3">
    <location>
        <begin position="19"/>
        <end position="373"/>
    </location>
</feature>
<evidence type="ECO:0000256" key="1">
    <source>
        <dbReference type="ARBA" id="ARBA00022857"/>
    </source>
</evidence>
<protein>
    <submittedName>
        <fullName evidence="4">Zinc-binding dehydrogenase</fullName>
    </submittedName>
</protein>
<evidence type="ECO:0000256" key="2">
    <source>
        <dbReference type="ARBA" id="ARBA00023002"/>
    </source>
</evidence>